<evidence type="ECO:0000256" key="1">
    <source>
        <dbReference type="SAM" id="MobiDB-lite"/>
    </source>
</evidence>
<comment type="caution">
    <text evidence="2">The sequence shown here is derived from an EMBL/GenBank/DDBJ whole genome shotgun (WGS) entry which is preliminary data.</text>
</comment>
<dbReference type="Proteomes" id="UP001420932">
    <property type="component" value="Unassembled WGS sequence"/>
</dbReference>
<feature type="region of interest" description="Disordered" evidence="1">
    <location>
        <begin position="1"/>
        <end position="78"/>
    </location>
</feature>
<dbReference type="AlphaFoldDB" id="A0AAP0JJS9"/>
<accession>A0AAP0JJS9</accession>
<name>A0AAP0JJS9_9MAGN</name>
<protein>
    <submittedName>
        <fullName evidence="2">Uncharacterized protein</fullName>
    </submittedName>
</protein>
<gene>
    <name evidence="2" type="ORF">Syun_014552</name>
</gene>
<keyword evidence="3" id="KW-1185">Reference proteome</keyword>
<proteinExistence type="predicted"/>
<feature type="compositionally biased region" description="Basic and acidic residues" evidence="1">
    <location>
        <begin position="1"/>
        <end position="66"/>
    </location>
</feature>
<sequence>MTEAARDETERPRETARPRRRERERQHDRTEIRRPPRPDGRARDKRERPASTTRRRDETIERDGRLGTRRSTGATRRRDRFRFLRLFRVNDLGISAVLLGRGGGVRERK</sequence>
<evidence type="ECO:0000313" key="2">
    <source>
        <dbReference type="EMBL" id="KAK9135222.1"/>
    </source>
</evidence>
<evidence type="ECO:0000313" key="3">
    <source>
        <dbReference type="Proteomes" id="UP001420932"/>
    </source>
</evidence>
<dbReference type="EMBL" id="JBBNAF010000006">
    <property type="protein sequence ID" value="KAK9135222.1"/>
    <property type="molecule type" value="Genomic_DNA"/>
</dbReference>
<reference evidence="2 3" key="1">
    <citation type="submission" date="2024-01" db="EMBL/GenBank/DDBJ databases">
        <title>Genome assemblies of Stephania.</title>
        <authorList>
            <person name="Yang L."/>
        </authorList>
    </citation>
    <scope>NUCLEOTIDE SEQUENCE [LARGE SCALE GENOMIC DNA]</scope>
    <source>
        <strain evidence="2">YNDBR</strain>
        <tissue evidence="2">Leaf</tissue>
    </source>
</reference>
<organism evidence="2 3">
    <name type="scientific">Stephania yunnanensis</name>
    <dbReference type="NCBI Taxonomy" id="152371"/>
    <lineage>
        <taxon>Eukaryota</taxon>
        <taxon>Viridiplantae</taxon>
        <taxon>Streptophyta</taxon>
        <taxon>Embryophyta</taxon>
        <taxon>Tracheophyta</taxon>
        <taxon>Spermatophyta</taxon>
        <taxon>Magnoliopsida</taxon>
        <taxon>Ranunculales</taxon>
        <taxon>Menispermaceae</taxon>
        <taxon>Menispermoideae</taxon>
        <taxon>Cissampelideae</taxon>
        <taxon>Stephania</taxon>
    </lineage>
</organism>